<keyword evidence="4 8" id="KW-0812">Transmembrane</keyword>
<feature type="domain" description="TonB-dependent receptor-like beta-barrel" evidence="10">
    <location>
        <begin position="539"/>
        <end position="1115"/>
    </location>
</feature>
<dbReference type="SUPFAM" id="SSF49464">
    <property type="entry name" value="Carboxypeptidase regulatory domain-like"/>
    <property type="match status" value="1"/>
</dbReference>
<dbReference type="InterPro" id="IPR023996">
    <property type="entry name" value="TonB-dep_OMP_SusC/RagA"/>
</dbReference>
<evidence type="ECO:0000256" key="9">
    <source>
        <dbReference type="RuleBase" id="RU003357"/>
    </source>
</evidence>
<evidence type="ECO:0000256" key="7">
    <source>
        <dbReference type="ARBA" id="ARBA00023237"/>
    </source>
</evidence>
<dbReference type="RefSeq" id="WP_244824011.1">
    <property type="nucleotide sequence ID" value="NZ_CP112998.1"/>
</dbReference>
<evidence type="ECO:0000256" key="8">
    <source>
        <dbReference type="PROSITE-ProRule" id="PRU01360"/>
    </source>
</evidence>
<evidence type="ECO:0000259" key="11">
    <source>
        <dbReference type="Pfam" id="PF07715"/>
    </source>
</evidence>
<dbReference type="Proteomes" id="UP001164653">
    <property type="component" value="Chromosome"/>
</dbReference>
<dbReference type="SUPFAM" id="SSF56935">
    <property type="entry name" value="Porins"/>
    <property type="match status" value="1"/>
</dbReference>
<dbReference type="Pfam" id="PF00593">
    <property type="entry name" value="TonB_dep_Rec_b-barrel"/>
    <property type="match status" value="1"/>
</dbReference>
<keyword evidence="13" id="KW-1185">Reference proteome</keyword>
<dbReference type="InterPro" id="IPR036942">
    <property type="entry name" value="Beta-barrel_TonB_sf"/>
</dbReference>
<dbReference type="AlphaFoldDB" id="A0A9E8NEK7"/>
<dbReference type="KEGG" id="dpf:ON006_03985"/>
<dbReference type="InterPro" id="IPR012910">
    <property type="entry name" value="Plug_dom"/>
</dbReference>
<dbReference type="InterPro" id="IPR039426">
    <property type="entry name" value="TonB-dep_rcpt-like"/>
</dbReference>
<reference evidence="12" key="1">
    <citation type="submission" date="2022-11" db="EMBL/GenBank/DDBJ databases">
        <title>Dyadobacter pollutisoli sp. nov., isolated from plastic dumped soil.</title>
        <authorList>
            <person name="Kim J.M."/>
            <person name="Kim K.R."/>
            <person name="Lee J.K."/>
            <person name="Hao L."/>
            <person name="Jeon C.O."/>
        </authorList>
    </citation>
    <scope>NUCLEOTIDE SEQUENCE</scope>
    <source>
        <strain evidence="12">U1</strain>
    </source>
</reference>
<protein>
    <submittedName>
        <fullName evidence="12">SusC/RagA family TonB-linked outer membrane protein</fullName>
    </submittedName>
</protein>
<evidence type="ECO:0000313" key="13">
    <source>
        <dbReference type="Proteomes" id="UP001164653"/>
    </source>
</evidence>
<gene>
    <name evidence="12" type="ORF">ON006_03985</name>
</gene>
<organism evidence="12 13">
    <name type="scientific">Dyadobacter pollutisoli</name>
    <dbReference type="NCBI Taxonomy" id="2910158"/>
    <lineage>
        <taxon>Bacteria</taxon>
        <taxon>Pseudomonadati</taxon>
        <taxon>Bacteroidota</taxon>
        <taxon>Cytophagia</taxon>
        <taxon>Cytophagales</taxon>
        <taxon>Spirosomataceae</taxon>
        <taxon>Dyadobacter</taxon>
    </lineage>
</organism>
<dbReference type="Gene3D" id="2.60.40.1120">
    <property type="entry name" value="Carboxypeptidase-like, regulatory domain"/>
    <property type="match status" value="1"/>
</dbReference>
<dbReference type="NCBIfam" id="TIGR04056">
    <property type="entry name" value="OMP_RagA_SusC"/>
    <property type="match status" value="1"/>
</dbReference>
<dbReference type="Gene3D" id="2.170.130.10">
    <property type="entry name" value="TonB-dependent receptor, plug domain"/>
    <property type="match status" value="1"/>
</dbReference>
<proteinExistence type="inferred from homology"/>
<dbReference type="Gene3D" id="3.55.50.30">
    <property type="match status" value="1"/>
</dbReference>
<keyword evidence="2 8" id="KW-0813">Transport</keyword>
<evidence type="ECO:0000256" key="2">
    <source>
        <dbReference type="ARBA" id="ARBA00022448"/>
    </source>
</evidence>
<sequence>MKKITRSEPAETLLFRIMKYSMYIFLLTALGTQLLLAAPSRGQTLKEVTMDLNFQNSNLKDVLGAIKQKSGLKFVYKESLVAGYSISVTAKNKRLDLILTEILKNTKLAYSERKGLIILHEKATLTVSTENNVPVSDIPVTLNLPQIVEKTIKGVITDKQNGERLPGVSVLLKGTSTGSISDTEGNYSLRVPDNVKSTLVFSFIGYKKEEIELAGQSVLDVGLSVDMNQLSELVVTGYATQNRTEFTGSSSHISGEAIAARPVPSFDQALAGQAAGVSIISGGGALNEAPVFRIRGFNSIQLSSYPLIIIDGITSFTGDVGNTAENNPLADLNPNDIESMEILKDASATAIYGSRAANGVVVITTKKGKKGNVKVNYDGWVGWNTKPILPDLLGAEDYVMIKNEARVNAGLAPAFALQDKPGGGFVQTKWYDYIYRTGVSHNHNLSVSGATDATSYFVSLGYTDQEGFMVKNTFERKTVRLNLDHKITKKLAVGTNVTYSNSMNANLTSGVGAAFSLNNLARMGMVLPPNLSPLNEDGSYNIVGNSIGYGANTILTGYYNLLPLVEHDKFTSENNTFMGSLYAELTILPGLKLKTNYSINNLNAENKSFNNPYQAGGFANNGSATNALSKNRRTGWTNTLSYAKTIAEKHGLNILVGTEDIETITNGWGVTRQSLNDRYFDTFEGSWATLSGSTGSYAENAFRSYFSSVNYDFKKKYLLSASFRRDGFSGLASGNKYGNFGGASVGWNVAEESFFQNLSAGGMISGLKLRASYGQVGNVNIGEYSSLSLYDSGIYAGLATTLAPSQTGNPDLRWETSKKTDFGVNISLLNNRFTIDADYYKNNIDGMILNALQAPSKGIPGNTITSNVGSMYNSGLEFDINAQIINTQDFRWSANFNISTLKNKVTELANNNTDIWSSGLETSNITRLGESVGAIYVVRTTGVNPDNGLRKYFNREGREVQYNPRGSSWTYLEGGTAPALDAYGDGYVAGNSIPKYYGGFNNNVTFKNFDLGLSFVFSGGNKMYNGTRATLMDNRFFNNQTDILRRWTTPGQITDVPKLHYNDQYASGSVLMHSGNVEDGSYVKLRNVSLGYRVPAAVYKKLGVSSMRFYASATNFLLFTNYTGSDPEISANGNSNTQPGRDKNAVPAGKTFTLGLNIGF</sequence>
<evidence type="ECO:0000256" key="3">
    <source>
        <dbReference type="ARBA" id="ARBA00022452"/>
    </source>
</evidence>
<keyword evidence="5 9" id="KW-0798">TonB box</keyword>
<dbReference type="InterPro" id="IPR008969">
    <property type="entry name" value="CarboxyPept-like_regulatory"/>
</dbReference>
<comment type="similarity">
    <text evidence="8 9">Belongs to the TonB-dependent receptor family.</text>
</comment>
<evidence type="ECO:0000256" key="6">
    <source>
        <dbReference type="ARBA" id="ARBA00023136"/>
    </source>
</evidence>
<dbReference type="InterPro" id="IPR023997">
    <property type="entry name" value="TonB-dep_OMP_SusC/RagA_CS"/>
</dbReference>
<dbReference type="GO" id="GO:0009279">
    <property type="term" value="C:cell outer membrane"/>
    <property type="evidence" value="ECO:0007669"/>
    <property type="project" value="UniProtKB-SubCell"/>
</dbReference>
<dbReference type="PROSITE" id="PS52016">
    <property type="entry name" value="TONB_DEPENDENT_REC_3"/>
    <property type="match status" value="1"/>
</dbReference>
<evidence type="ECO:0000256" key="5">
    <source>
        <dbReference type="ARBA" id="ARBA00023077"/>
    </source>
</evidence>
<dbReference type="InterPro" id="IPR000531">
    <property type="entry name" value="Beta-barrel_TonB"/>
</dbReference>
<dbReference type="Pfam" id="PF07715">
    <property type="entry name" value="Plug"/>
    <property type="match status" value="1"/>
</dbReference>
<evidence type="ECO:0000256" key="1">
    <source>
        <dbReference type="ARBA" id="ARBA00004571"/>
    </source>
</evidence>
<dbReference type="Pfam" id="PF13715">
    <property type="entry name" value="CarbopepD_reg_2"/>
    <property type="match status" value="1"/>
</dbReference>
<dbReference type="InterPro" id="IPR037066">
    <property type="entry name" value="Plug_dom_sf"/>
</dbReference>
<keyword evidence="3 8" id="KW-1134">Transmembrane beta strand</keyword>
<accession>A0A9E8NEK7</accession>
<evidence type="ECO:0000256" key="4">
    <source>
        <dbReference type="ARBA" id="ARBA00022692"/>
    </source>
</evidence>
<dbReference type="NCBIfam" id="TIGR04057">
    <property type="entry name" value="SusC_RagA_signa"/>
    <property type="match status" value="1"/>
</dbReference>
<keyword evidence="7 8" id="KW-0998">Cell outer membrane</keyword>
<feature type="domain" description="TonB-dependent receptor plug" evidence="11">
    <location>
        <begin position="245"/>
        <end position="360"/>
    </location>
</feature>
<evidence type="ECO:0000313" key="12">
    <source>
        <dbReference type="EMBL" id="WAC13121.1"/>
    </source>
</evidence>
<comment type="subcellular location">
    <subcellularLocation>
        <location evidence="1 8">Cell outer membrane</location>
        <topology evidence="1 8">Multi-pass membrane protein</topology>
    </subcellularLocation>
</comment>
<name>A0A9E8NEK7_9BACT</name>
<dbReference type="EMBL" id="CP112998">
    <property type="protein sequence ID" value="WAC13121.1"/>
    <property type="molecule type" value="Genomic_DNA"/>
</dbReference>
<dbReference type="Gene3D" id="2.40.170.20">
    <property type="entry name" value="TonB-dependent receptor, beta-barrel domain"/>
    <property type="match status" value="1"/>
</dbReference>
<evidence type="ECO:0000259" key="10">
    <source>
        <dbReference type="Pfam" id="PF00593"/>
    </source>
</evidence>
<keyword evidence="6 8" id="KW-0472">Membrane</keyword>